<dbReference type="GO" id="GO:1990281">
    <property type="term" value="C:efflux pump complex"/>
    <property type="evidence" value="ECO:0007669"/>
    <property type="project" value="TreeGrafter"/>
</dbReference>
<dbReference type="EMBL" id="UINC01155405">
    <property type="protein sequence ID" value="SVD51235.1"/>
    <property type="molecule type" value="Genomic_DNA"/>
</dbReference>
<evidence type="ECO:0000256" key="2">
    <source>
        <dbReference type="ARBA" id="ARBA00022452"/>
    </source>
</evidence>
<name>A0A382VYY7_9ZZZZ</name>
<comment type="subcellular location">
    <subcellularLocation>
        <location evidence="1">Cell outer membrane</location>
    </subcellularLocation>
</comment>
<dbReference type="PANTHER" id="PTHR30026">
    <property type="entry name" value="OUTER MEMBRANE PROTEIN TOLC"/>
    <property type="match status" value="1"/>
</dbReference>
<evidence type="ECO:0000256" key="1">
    <source>
        <dbReference type="ARBA" id="ARBA00004442"/>
    </source>
</evidence>
<evidence type="ECO:0000313" key="7">
    <source>
        <dbReference type="EMBL" id="SVD51235.1"/>
    </source>
</evidence>
<evidence type="ECO:0000256" key="5">
    <source>
        <dbReference type="ARBA" id="ARBA00023237"/>
    </source>
</evidence>
<dbReference type="Gene3D" id="1.20.1600.10">
    <property type="entry name" value="Outer membrane efflux proteins (OEP)"/>
    <property type="match status" value="1"/>
</dbReference>
<feature type="coiled-coil region" evidence="6">
    <location>
        <begin position="97"/>
        <end position="124"/>
    </location>
</feature>
<protein>
    <submittedName>
        <fullName evidence="7">Uncharacterized protein</fullName>
    </submittedName>
</protein>
<organism evidence="7">
    <name type="scientific">marine metagenome</name>
    <dbReference type="NCBI Taxonomy" id="408172"/>
    <lineage>
        <taxon>unclassified sequences</taxon>
        <taxon>metagenomes</taxon>
        <taxon>ecological metagenomes</taxon>
    </lineage>
</organism>
<accession>A0A382VYY7</accession>
<gene>
    <name evidence="7" type="ORF">METZ01_LOCUS404089</name>
</gene>
<keyword evidence="3" id="KW-0812">Transmembrane</keyword>
<dbReference type="InterPro" id="IPR051906">
    <property type="entry name" value="TolC-like"/>
</dbReference>
<keyword evidence="5" id="KW-0998">Cell outer membrane</keyword>
<dbReference type="PANTHER" id="PTHR30026:SF20">
    <property type="entry name" value="OUTER MEMBRANE PROTEIN TOLC"/>
    <property type="match status" value="1"/>
</dbReference>
<reference evidence="7" key="1">
    <citation type="submission" date="2018-05" db="EMBL/GenBank/DDBJ databases">
        <authorList>
            <person name="Lanie J.A."/>
            <person name="Ng W.-L."/>
            <person name="Kazmierczak K.M."/>
            <person name="Andrzejewski T.M."/>
            <person name="Davidsen T.M."/>
            <person name="Wayne K.J."/>
            <person name="Tettelin H."/>
            <person name="Glass J.I."/>
            <person name="Rusch D."/>
            <person name="Podicherti R."/>
            <person name="Tsui H.-C.T."/>
            <person name="Winkler M.E."/>
        </authorList>
    </citation>
    <scope>NUCLEOTIDE SEQUENCE</scope>
</reference>
<dbReference type="GO" id="GO:0015562">
    <property type="term" value="F:efflux transmembrane transporter activity"/>
    <property type="evidence" value="ECO:0007669"/>
    <property type="project" value="InterPro"/>
</dbReference>
<evidence type="ECO:0000256" key="3">
    <source>
        <dbReference type="ARBA" id="ARBA00022692"/>
    </source>
</evidence>
<dbReference type="SUPFAM" id="SSF56954">
    <property type="entry name" value="Outer membrane efflux proteins (OEP)"/>
    <property type="match status" value="1"/>
</dbReference>
<dbReference type="GO" id="GO:0009279">
    <property type="term" value="C:cell outer membrane"/>
    <property type="evidence" value="ECO:0007669"/>
    <property type="project" value="UniProtKB-SubCell"/>
</dbReference>
<evidence type="ECO:0000256" key="6">
    <source>
        <dbReference type="SAM" id="Coils"/>
    </source>
</evidence>
<keyword evidence="2" id="KW-1134">Transmembrane beta strand</keyword>
<sequence length="271" mass="30563">MWANTKSGPATSLRELIEFALDFNSKNSSDNNFLPPENVVFLVTKHYYQIQTQVEQLATAKEIRDHFQKAVEKSEEIFEQGEEDISQADITKLKLGLSDTLNNIVDLERDIQIAKLNLRKLTNQELGPDSDIAKTDPIPVDFPYSSFDNYLKAKNLSSPPKKLIGKVGTSSSETYTKNSIRLDEENRLILHKAYIAVESSKAKVMLGKQNRKVTRALLITEVANYDFGIGDSHELFEALIIYTRVFSGYLDSIYALNVAVAELEKLTNSIH</sequence>
<keyword evidence="4" id="KW-0472">Membrane</keyword>
<proteinExistence type="predicted"/>
<keyword evidence="6" id="KW-0175">Coiled coil</keyword>
<evidence type="ECO:0000256" key="4">
    <source>
        <dbReference type="ARBA" id="ARBA00023136"/>
    </source>
</evidence>
<dbReference type="GO" id="GO:0015288">
    <property type="term" value="F:porin activity"/>
    <property type="evidence" value="ECO:0007669"/>
    <property type="project" value="TreeGrafter"/>
</dbReference>
<dbReference type="AlphaFoldDB" id="A0A382VYY7"/>